<gene>
    <name evidence="1" type="ORF">STAIW_v1c03490</name>
</gene>
<keyword evidence="2" id="KW-1185">Reference proteome</keyword>
<dbReference type="PATRIC" id="fig|1276220.3.peg.352"/>
<protein>
    <submittedName>
        <fullName evidence="1">Uncharacterized protein</fullName>
    </submittedName>
</protein>
<dbReference type="AlphaFoldDB" id="S5LZ77"/>
<reference evidence="1 2" key="1">
    <citation type="journal article" date="2013" name="Genome Biol. Evol.">
        <title>Comparison of metabolic capacities and inference of gene content evolution in mosquito-associated Spiroplasma diminutum and S. taiwanense.</title>
        <authorList>
            <person name="Lo W.S."/>
            <person name="Ku C."/>
            <person name="Chen L.L."/>
            <person name="Chang T.H."/>
            <person name="Kuo C.H."/>
        </authorList>
    </citation>
    <scope>NUCLEOTIDE SEQUENCE [LARGE SCALE GENOMIC DNA]</scope>
    <source>
        <strain evidence="1">CT-1</strain>
    </source>
</reference>
<evidence type="ECO:0000313" key="2">
    <source>
        <dbReference type="Proteomes" id="UP000014984"/>
    </source>
</evidence>
<organism evidence="1 2">
    <name type="scientific">Spiroplasma taiwanense CT-1</name>
    <dbReference type="NCBI Taxonomy" id="1276220"/>
    <lineage>
        <taxon>Bacteria</taxon>
        <taxon>Bacillati</taxon>
        <taxon>Mycoplasmatota</taxon>
        <taxon>Mollicutes</taxon>
        <taxon>Entomoplasmatales</taxon>
        <taxon>Spiroplasmataceae</taxon>
        <taxon>Spiroplasma</taxon>
    </lineage>
</organism>
<dbReference type="STRING" id="1276220.STAIW_v1c03490"/>
<dbReference type="Proteomes" id="UP000014984">
    <property type="component" value="Chromosome"/>
</dbReference>
<dbReference type="EMBL" id="CP005074">
    <property type="protein sequence ID" value="AGR41007.1"/>
    <property type="molecule type" value="Genomic_DNA"/>
</dbReference>
<dbReference type="OrthoDB" id="387320at2"/>
<proteinExistence type="predicted"/>
<sequence length="617" mass="72599">MAAQKKVNNSKEKSKSITLTKPGTEYVFQKFSPKALALINKYNLQTDDSYKKLISSFERIESLPKDDPRRPNLVELWEGEFNRIFKHFWENFSSVQRVSETGIAGWKDRLDVKPISMSPDQKRKDLMSRLSPNGISVNRTTKEQILTKAGYQQNIKTDQFNFTAMPKTGQNIFEIENILSSSDNKEFGEPESILSNNYAVSNGNKDINLSQEEINNIDQLVSNLEIDEETELMTSEPVRDPGLLEFVSDGKIVSSNEEQITNNENKELNSYSKEYIVNEKMKRDEFNRTNNIEINEEQLEEENYAFLELGTDFFQEYIGTEGLPAKEITKNGSLNFEYTKKDEEINPEKRNILSKEGFEININSEKTDLMGKPAYSVQNGKVGSKPFHEIHPIGYYPMNYEASKRPSMQDLMLSNKREGNSLDEMSQKIEFLRELRNERRHRINMMKIERANSYILARARRLAENRELRRIKRREDLNLKSIEKAERMRRLQERQKLIELMKERQLKRTEEKRVATVLRLERERRMERDAKYRSEIALIDSQIKHEQEMIKRTELKMKAYFTRVHDDQLFDESLKIAKDINEFKSLEEKANILKSIEEQKRADKIEKISRKFIKNIK</sequence>
<dbReference type="KEGG" id="stai:STAIW_v1c03490"/>
<evidence type="ECO:0000313" key="1">
    <source>
        <dbReference type="EMBL" id="AGR41007.1"/>
    </source>
</evidence>
<accession>S5LZ77</accession>
<dbReference type="HOGENOM" id="CLU_457760_0_0_14"/>
<dbReference type="RefSeq" id="WP_020834146.1">
    <property type="nucleotide sequence ID" value="NC_021846.1"/>
</dbReference>
<name>S5LZ77_9MOLU</name>